<gene>
    <name evidence="1" type="ORF">Vadar_004381</name>
</gene>
<keyword evidence="2" id="KW-1185">Reference proteome</keyword>
<protein>
    <submittedName>
        <fullName evidence="1">Uncharacterized protein</fullName>
    </submittedName>
</protein>
<dbReference type="Proteomes" id="UP000828048">
    <property type="component" value="Chromosome 10"/>
</dbReference>
<proteinExistence type="predicted"/>
<evidence type="ECO:0000313" key="2">
    <source>
        <dbReference type="Proteomes" id="UP000828048"/>
    </source>
</evidence>
<name>A0ACB7XFB8_9ERIC</name>
<sequence>MTIPSPLSASLRVNLICRGCELENQLFGWLASLQLEESDREKLGLPHIVCEYADVFPDDLPGLPPRREIDFSIDLQPGTASISIAPYRMAPTELKELKTQLQELLEKGYIRPSISPWGAPALFVKKKEGTLRLCIDYRQLNQVTIKNRYPLPRIDDLFDQLRGATCFSKIDLRSGYHQLRIRDEDISKTAFRTRYGHYEFVVMPFGLTNAPAVFMCLMNKIFQPYLDRFVVVFIDDVLIYSANRVEHEEHLRVALQVLRDNQLYAKASKCESWLEQVQFLGHVVSKDGIAVDNSKVEAVLDWKQPTSVFEIRSFLGLAGYYRRFIPEFATLAKPMTRLIQKNVKFEWNDKCEKVFQELKKRLTSAPILIIPERDIGYQVYCDASKEGLGCVLMQNGKVVAYGSRQLRSHEKNYLTHDLELAAIVFALKSWRYYLYGEQFEVFSDHKSLKYLFTQKELNMRQRRWMEYLEDYKFTLSYHPGKANVVADALSRKDRAQKAKIAVKEWEMIDTLNEFNLQPSSNGDQMRLSALVAEPALHREILLAQTFEQDCEFTRSQLSSGKELPGWTLHAADNSLRFKGSVFVPNLGRLRKAVLQEFHHSNFAVHPGGTKMYHDLRRTYWWEGMKKDVAEFVKTCLVCQQVKAEHQRPGGELQPLPIPQWKWEHISMDFVTGLPRSFKSNTAVWVIVDRLTKSAHFLPVKMTENMEALGILYIQEIVRLHGVPVSIVSDRDSRFISQFWKGLQRALGTDIRLSTAFHPQTDGQTERTIQILEDMLRACTLDFTGNWERHLPLVEFAYNNSYQASIKMAPYEALYGRPCRSPVCWTDAGETGLLGPDLVRDTTEKIKLIQQRLLTAQSRQKSYVDRRNIPLSFKEGDHMFLKIRPRRGVIRFGKKGKLSPRYIGPFEILEKIGQVAYRLALPPQIDRVHNVFHVSMLRKYLALPTHVLNWGDLDIDEDATFEEEPVEIQDSMEKSIRNRTIRLVRVLWKHRGMEETTWEREEAMRANYPQLFPPVE</sequence>
<accession>A0ACB7XFB8</accession>
<reference evidence="1 2" key="1">
    <citation type="journal article" date="2021" name="Hortic Res">
        <title>High-quality reference genome and annotation aids understanding of berry development for evergreen blueberry (Vaccinium darrowii).</title>
        <authorList>
            <person name="Yu J."/>
            <person name="Hulse-Kemp A.M."/>
            <person name="Babiker E."/>
            <person name="Staton M."/>
        </authorList>
    </citation>
    <scope>NUCLEOTIDE SEQUENCE [LARGE SCALE GENOMIC DNA]</scope>
    <source>
        <strain evidence="2">cv. NJ 8807/NJ 8810</strain>
        <tissue evidence="1">Young leaf</tissue>
    </source>
</reference>
<dbReference type="EMBL" id="CM037160">
    <property type="protein sequence ID" value="KAH7839454.1"/>
    <property type="molecule type" value="Genomic_DNA"/>
</dbReference>
<evidence type="ECO:0000313" key="1">
    <source>
        <dbReference type="EMBL" id="KAH7839454.1"/>
    </source>
</evidence>
<organism evidence="1 2">
    <name type="scientific">Vaccinium darrowii</name>
    <dbReference type="NCBI Taxonomy" id="229202"/>
    <lineage>
        <taxon>Eukaryota</taxon>
        <taxon>Viridiplantae</taxon>
        <taxon>Streptophyta</taxon>
        <taxon>Embryophyta</taxon>
        <taxon>Tracheophyta</taxon>
        <taxon>Spermatophyta</taxon>
        <taxon>Magnoliopsida</taxon>
        <taxon>eudicotyledons</taxon>
        <taxon>Gunneridae</taxon>
        <taxon>Pentapetalae</taxon>
        <taxon>asterids</taxon>
        <taxon>Ericales</taxon>
        <taxon>Ericaceae</taxon>
        <taxon>Vaccinioideae</taxon>
        <taxon>Vaccinieae</taxon>
        <taxon>Vaccinium</taxon>
    </lineage>
</organism>
<comment type="caution">
    <text evidence="1">The sequence shown here is derived from an EMBL/GenBank/DDBJ whole genome shotgun (WGS) entry which is preliminary data.</text>
</comment>